<keyword evidence="2" id="KW-0058">Aromatic hydrocarbons catabolism</keyword>
<evidence type="ECO:0000256" key="1">
    <source>
        <dbReference type="ARBA" id="ARBA00010088"/>
    </source>
</evidence>
<dbReference type="InterPro" id="IPR010497">
    <property type="entry name" value="Epoxide_hydro_N"/>
</dbReference>
<accession>A0A5P9Q9I8</accession>
<dbReference type="GO" id="GO:0097176">
    <property type="term" value="P:epoxide metabolic process"/>
    <property type="evidence" value="ECO:0007669"/>
    <property type="project" value="TreeGrafter"/>
</dbReference>
<proteinExistence type="inferred from homology"/>
<reference evidence="6 7" key="1">
    <citation type="submission" date="2019-10" db="EMBL/GenBank/DDBJ databases">
        <title>Genome sequence of Luteimicrobium xylanilyticum HY-24.</title>
        <authorList>
            <person name="Kim D.Y."/>
            <person name="Park H.-Y."/>
        </authorList>
    </citation>
    <scope>NUCLEOTIDE SEQUENCE [LARGE SCALE GENOMIC DNA]</scope>
    <source>
        <strain evidence="6 7">HY-24</strain>
    </source>
</reference>
<dbReference type="PRINTS" id="PR00412">
    <property type="entry name" value="EPOXHYDRLASE"/>
</dbReference>
<dbReference type="KEGG" id="lxl:KDY119_01627"/>
<feature type="active site" description="Proton acceptor" evidence="4">
    <location>
        <position position="344"/>
    </location>
</feature>
<dbReference type="Pfam" id="PF06441">
    <property type="entry name" value="EHN"/>
    <property type="match status" value="1"/>
</dbReference>
<dbReference type="InterPro" id="IPR029058">
    <property type="entry name" value="AB_hydrolase_fold"/>
</dbReference>
<evidence type="ECO:0000256" key="4">
    <source>
        <dbReference type="PIRSR" id="PIRSR001112-1"/>
    </source>
</evidence>
<evidence type="ECO:0000256" key="2">
    <source>
        <dbReference type="ARBA" id="ARBA00022797"/>
    </source>
</evidence>
<dbReference type="EMBL" id="CP045529">
    <property type="protein sequence ID" value="QFU98118.1"/>
    <property type="molecule type" value="Genomic_DNA"/>
</dbReference>
<dbReference type="RefSeq" id="WP_036950439.1">
    <property type="nucleotide sequence ID" value="NZ_BAABIH010000027.1"/>
</dbReference>
<dbReference type="Gene3D" id="3.40.50.1820">
    <property type="entry name" value="alpha/beta hydrolase"/>
    <property type="match status" value="1"/>
</dbReference>
<gene>
    <name evidence="6" type="ORF">KDY119_01627</name>
</gene>
<evidence type="ECO:0000259" key="5">
    <source>
        <dbReference type="Pfam" id="PF06441"/>
    </source>
</evidence>
<dbReference type="InterPro" id="IPR000639">
    <property type="entry name" value="Epox_hydrolase-like"/>
</dbReference>
<keyword evidence="3 6" id="KW-0378">Hydrolase</keyword>
<comment type="similarity">
    <text evidence="1">Belongs to the peptidase S33 family.</text>
</comment>
<sequence length="372" mass="40740">MTSTVIRPAPVRIPQADLDDARERLARTRFTDAIEGADDVYGTPVAGVRELVRYWLEDFDWRRDVEARLDAYPQYETVIDGQRVHFLHARSGRPDAVGLVLTHGWPGSVLEYLDVVEPLTAAGYDVVLPSIPGFGFSGPTTERGWEVRRTAAAWVELMRRLGYERYGAVGNDGGSMISPEVGRLDPGHVVGVHVTQLFSFPSGDPGELADLTPDEGATLERLQWFWDTMGAFNVLQSQAPQTLAHALADSPAGLLGWNSQLMDGLDPAFVVANAAVYWFTRTTGSSLRFYYEMAHPGVPAEPAGPTTTPTALASARGDFASIRRFAERDHADLRRWTVYDEGGHYQAHVVPQQLAADVVGFFDELTAAAPAA</sequence>
<dbReference type="OrthoDB" id="27092at2"/>
<dbReference type="InterPro" id="IPR016292">
    <property type="entry name" value="Epoxide_hydrolase"/>
</dbReference>
<evidence type="ECO:0000313" key="6">
    <source>
        <dbReference type="EMBL" id="QFU98118.1"/>
    </source>
</evidence>
<dbReference type="PANTHER" id="PTHR21661">
    <property type="entry name" value="EPOXIDE HYDROLASE 1-RELATED"/>
    <property type="match status" value="1"/>
</dbReference>
<evidence type="ECO:0000256" key="3">
    <source>
        <dbReference type="ARBA" id="ARBA00022801"/>
    </source>
</evidence>
<dbReference type="GO" id="GO:0004301">
    <property type="term" value="F:epoxide hydrolase activity"/>
    <property type="evidence" value="ECO:0007669"/>
    <property type="project" value="TreeGrafter"/>
</dbReference>
<feature type="active site" description="Nucleophile" evidence="4">
    <location>
        <position position="172"/>
    </location>
</feature>
<dbReference type="PIRSF" id="PIRSF001112">
    <property type="entry name" value="Epoxide_hydrolase"/>
    <property type="match status" value="1"/>
</dbReference>
<dbReference type="SUPFAM" id="SSF53474">
    <property type="entry name" value="alpha/beta-Hydrolases"/>
    <property type="match status" value="1"/>
</dbReference>
<name>A0A5P9Q9I8_9MICO</name>
<feature type="active site" description="Proton donor" evidence="4">
    <location>
        <position position="290"/>
    </location>
</feature>
<evidence type="ECO:0000313" key="7">
    <source>
        <dbReference type="Proteomes" id="UP000326702"/>
    </source>
</evidence>
<keyword evidence="7" id="KW-1185">Reference proteome</keyword>
<feature type="domain" description="Epoxide hydrolase N-terminal" evidence="5">
    <location>
        <begin position="6"/>
        <end position="112"/>
    </location>
</feature>
<organism evidence="6 7">
    <name type="scientific">Luteimicrobium xylanilyticum</name>
    <dbReference type="NCBI Taxonomy" id="1133546"/>
    <lineage>
        <taxon>Bacteria</taxon>
        <taxon>Bacillati</taxon>
        <taxon>Actinomycetota</taxon>
        <taxon>Actinomycetes</taxon>
        <taxon>Micrococcales</taxon>
        <taxon>Luteimicrobium</taxon>
    </lineage>
</organism>
<dbReference type="PANTHER" id="PTHR21661:SF35">
    <property type="entry name" value="EPOXIDE HYDROLASE"/>
    <property type="match status" value="1"/>
</dbReference>
<dbReference type="Proteomes" id="UP000326702">
    <property type="component" value="Chromosome"/>
</dbReference>
<dbReference type="AlphaFoldDB" id="A0A5P9Q9I8"/>
<protein>
    <submittedName>
        <fullName evidence="6">Epoxide hydrolase</fullName>
    </submittedName>
</protein>